<dbReference type="PROSITE" id="PS51257">
    <property type="entry name" value="PROKAR_LIPOPROTEIN"/>
    <property type="match status" value="1"/>
</dbReference>
<evidence type="ECO:0000313" key="2">
    <source>
        <dbReference type="EMBL" id="RCW63285.1"/>
    </source>
</evidence>
<comment type="caution">
    <text evidence="2">The sequence shown here is derived from an EMBL/GenBank/DDBJ whole genome shotgun (WGS) entry which is preliminary data.</text>
</comment>
<dbReference type="Proteomes" id="UP000253647">
    <property type="component" value="Unassembled WGS sequence"/>
</dbReference>
<dbReference type="EMBL" id="QPJI01000019">
    <property type="protein sequence ID" value="RCW63285.1"/>
    <property type="molecule type" value="Genomic_DNA"/>
</dbReference>
<evidence type="ECO:0008006" key="4">
    <source>
        <dbReference type="Google" id="ProtNLM"/>
    </source>
</evidence>
<sequence length="297" mass="33212">MICRTLKALTIAMAALIAVGCASQPKSQAYLLNESLGGHRIEDKVSNEEHQKTSPLLKHGILIAGANYQSTTGLGLTNFRYEGLATSLITAMLDIGIPKTYEKTWIVGRLPMTAGESAEDLHHKIFDDYLQAARTMLDESGLEYSVYEHDSKTKRGPGVDADEMYEFEVFIINAPEYKCEYMVTDAGKKDSNCALLVRTGGLKTDYAPQGHELAGQESWRISSSLRHEIKFVLNEEGFLPVMEMHQRVSELLPHWAYMFMPDSEAYPVLNASGEAKGYPYFLNQGQELHFVYPEASR</sequence>
<dbReference type="AlphaFoldDB" id="A0A368X638"/>
<proteinExistence type="predicted"/>
<gene>
    <name evidence="2" type="ORF">DET61_11952</name>
</gene>
<evidence type="ECO:0000256" key="1">
    <source>
        <dbReference type="SAM" id="SignalP"/>
    </source>
</evidence>
<accession>A0A368X638</accession>
<organism evidence="2 3">
    <name type="scientific">Marinobacter nauticus</name>
    <name type="common">Marinobacter hydrocarbonoclasticus</name>
    <name type="synonym">Marinobacter aquaeolei</name>
    <dbReference type="NCBI Taxonomy" id="2743"/>
    <lineage>
        <taxon>Bacteria</taxon>
        <taxon>Pseudomonadati</taxon>
        <taxon>Pseudomonadota</taxon>
        <taxon>Gammaproteobacteria</taxon>
        <taxon>Pseudomonadales</taxon>
        <taxon>Marinobacteraceae</taxon>
        <taxon>Marinobacter</taxon>
    </lineage>
</organism>
<keyword evidence="1" id="KW-0732">Signal</keyword>
<protein>
    <recommendedName>
        <fullName evidence="4">Lipoprotein</fullName>
    </recommendedName>
</protein>
<name>A0A368X638_MARNT</name>
<feature type="signal peptide" evidence="1">
    <location>
        <begin position="1"/>
        <end position="22"/>
    </location>
</feature>
<dbReference type="RefSeq" id="WP_114435318.1">
    <property type="nucleotide sequence ID" value="NZ_QPJI01000019.1"/>
</dbReference>
<evidence type="ECO:0000313" key="3">
    <source>
        <dbReference type="Proteomes" id="UP000253647"/>
    </source>
</evidence>
<feature type="chain" id="PRO_5016936126" description="Lipoprotein" evidence="1">
    <location>
        <begin position="23"/>
        <end position="297"/>
    </location>
</feature>
<reference evidence="2 3" key="1">
    <citation type="submission" date="2018-07" db="EMBL/GenBank/DDBJ databases">
        <title>Freshwater and sediment microbial communities from various areas in North America, analyzing microbe dynamics in response to fracking.</title>
        <authorList>
            <person name="Lamendella R."/>
        </authorList>
    </citation>
    <scope>NUCLEOTIDE SEQUENCE [LARGE SCALE GENOMIC DNA]</scope>
    <source>
        <strain evidence="2 3">105B</strain>
    </source>
</reference>